<evidence type="ECO:0000313" key="2">
    <source>
        <dbReference type="Proteomes" id="UP000053825"/>
    </source>
</evidence>
<dbReference type="STRING" id="597456.A0A0L7QP12"/>
<dbReference type="Proteomes" id="UP000053825">
    <property type="component" value="Unassembled WGS sequence"/>
</dbReference>
<organism evidence="1 2">
    <name type="scientific">Habropoda laboriosa</name>
    <dbReference type="NCBI Taxonomy" id="597456"/>
    <lineage>
        <taxon>Eukaryota</taxon>
        <taxon>Metazoa</taxon>
        <taxon>Ecdysozoa</taxon>
        <taxon>Arthropoda</taxon>
        <taxon>Hexapoda</taxon>
        <taxon>Insecta</taxon>
        <taxon>Pterygota</taxon>
        <taxon>Neoptera</taxon>
        <taxon>Endopterygota</taxon>
        <taxon>Hymenoptera</taxon>
        <taxon>Apocrita</taxon>
        <taxon>Aculeata</taxon>
        <taxon>Apoidea</taxon>
        <taxon>Anthophila</taxon>
        <taxon>Apidae</taxon>
        <taxon>Habropoda</taxon>
    </lineage>
</organism>
<proteinExistence type="predicted"/>
<dbReference type="AlphaFoldDB" id="A0A0L7QP12"/>
<dbReference type="EMBL" id="KQ414849">
    <property type="protein sequence ID" value="KOC60241.1"/>
    <property type="molecule type" value="Genomic_DNA"/>
</dbReference>
<accession>A0A0L7QP12</accession>
<name>A0A0L7QP12_9HYME</name>
<sequence>MAPAVTLDWSEPCQHWRYPKFCPAGQQKHERAKSAMELSSKEANTAYKKFCKFLRRLKNKKRKSLLRAVGSSDDGCCCSGNLGWRSIRVPALRKISFVYCVLGCRRYILKVLILFRFLFFCNENDNVTGCSKMLEKTFLYIFTFICAWSDLRIC</sequence>
<reference evidence="1 2" key="1">
    <citation type="submission" date="2015-07" db="EMBL/GenBank/DDBJ databases">
        <title>The genome of Habropoda laboriosa.</title>
        <authorList>
            <person name="Pan H."/>
            <person name="Kapheim K."/>
        </authorList>
    </citation>
    <scope>NUCLEOTIDE SEQUENCE [LARGE SCALE GENOMIC DNA]</scope>
    <source>
        <strain evidence="1">0110345459</strain>
    </source>
</reference>
<dbReference type="OrthoDB" id="272141at2759"/>
<keyword evidence="2" id="KW-1185">Reference proteome</keyword>
<evidence type="ECO:0000313" key="1">
    <source>
        <dbReference type="EMBL" id="KOC60241.1"/>
    </source>
</evidence>
<protein>
    <submittedName>
        <fullName evidence="1">Uncharacterized protein</fullName>
    </submittedName>
</protein>
<gene>
    <name evidence="1" type="ORF">WH47_09015</name>
</gene>